<dbReference type="STRING" id="15368.A0A0Q3MS05"/>
<dbReference type="InterPro" id="IPR041677">
    <property type="entry name" value="DNA2/NAM7_AAA_11"/>
</dbReference>
<protein>
    <recommendedName>
        <fullName evidence="11">UvrD-like helicase ATP-binding domain-containing protein</fullName>
    </recommendedName>
</protein>
<evidence type="ECO:0000256" key="4">
    <source>
        <dbReference type="ARBA" id="ARBA00022840"/>
    </source>
</evidence>
<dbReference type="OrthoDB" id="3156807at2759"/>
<evidence type="ECO:0000256" key="1">
    <source>
        <dbReference type="ARBA" id="ARBA00022741"/>
    </source>
</evidence>
<dbReference type="Gramene" id="KQK07086">
    <property type="protein sequence ID" value="KQK07086"/>
    <property type="gene ID" value="BRADI_2g33242v3"/>
</dbReference>
<keyword evidence="2" id="KW-0378">Hydrolase</keyword>
<dbReference type="GO" id="GO:0005524">
    <property type="term" value="F:ATP binding"/>
    <property type="evidence" value="ECO:0007669"/>
    <property type="project" value="UniProtKB-KW"/>
</dbReference>
<feature type="compositionally biased region" description="Polar residues" evidence="5">
    <location>
        <begin position="1279"/>
        <end position="1293"/>
    </location>
</feature>
<reference evidence="9" key="3">
    <citation type="submission" date="2018-08" db="UniProtKB">
        <authorList>
            <consortium name="EnsemblPlants"/>
        </authorList>
    </citation>
    <scope>IDENTIFICATION</scope>
    <source>
        <strain evidence="9">cv. Bd21</strain>
    </source>
</reference>
<dbReference type="InterPro" id="IPR047187">
    <property type="entry name" value="SF1_C_Upf1"/>
</dbReference>
<evidence type="ECO:0000259" key="6">
    <source>
        <dbReference type="Pfam" id="PF13086"/>
    </source>
</evidence>
<feature type="domain" description="DNA2/NAM7 helicase helicase" evidence="6">
    <location>
        <begin position="40"/>
        <end position="115"/>
    </location>
</feature>
<dbReference type="EnsemblPlants" id="KQK07086">
    <property type="protein sequence ID" value="KQK07086"/>
    <property type="gene ID" value="BRADI_2g33242v3"/>
</dbReference>
<evidence type="ECO:0000313" key="10">
    <source>
        <dbReference type="Proteomes" id="UP000008810"/>
    </source>
</evidence>
<dbReference type="PANTHER" id="PTHR21529:SF11">
    <property type="entry name" value="UVRD-LIKE HELICASE ATP-BINDING DOMAIN-CONTAINING PROTEIN"/>
    <property type="match status" value="1"/>
</dbReference>
<dbReference type="Proteomes" id="UP000008810">
    <property type="component" value="Chromosome 2"/>
</dbReference>
<dbReference type="FunFam" id="3.40.50.300:FF:000326">
    <property type="entry name" value="P-loop containing nucleoside triphosphate hydrolase"/>
    <property type="match status" value="1"/>
</dbReference>
<keyword evidence="10" id="KW-1185">Reference proteome</keyword>
<keyword evidence="3" id="KW-0347">Helicase</keyword>
<organism evidence="8">
    <name type="scientific">Brachypodium distachyon</name>
    <name type="common">Purple false brome</name>
    <name type="synonym">Trachynia distachya</name>
    <dbReference type="NCBI Taxonomy" id="15368"/>
    <lineage>
        <taxon>Eukaryota</taxon>
        <taxon>Viridiplantae</taxon>
        <taxon>Streptophyta</taxon>
        <taxon>Embryophyta</taxon>
        <taxon>Tracheophyta</taxon>
        <taxon>Spermatophyta</taxon>
        <taxon>Magnoliopsida</taxon>
        <taxon>Liliopsida</taxon>
        <taxon>Poales</taxon>
        <taxon>Poaceae</taxon>
        <taxon>BOP clade</taxon>
        <taxon>Pooideae</taxon>
        <taxon>Stipodae</taxon>
        <taxon>Brachypodieae</taxon>
        <taxon>Brachypodium</taxon>
    </lineage>
</organism>
<evidence type="ECO:0000313" key="9">
    <source>
        <dbReference type="EnsemblPlants" id="KQK07086"/>
    </source>
</evidence>
<keyword evidence="4" id="KW-0067">ATP-binding</keyword>
<dbReference type="GO" id="GO:0004386">
    <property type="term" value="F:helicase activity"/>
    <property type="evidence" value="ECO:0007669"/>
    <property type="project" value="UniProtKB-KW"/>
</dbReference>
<dbReference type="InterPro" id="IPR039904">
    <property type="entry name" value="TRANK1"/>
</dbReference>
<evidence type="ECO:0008006" key="11">
    <source>
        <dbReference type="Google" id="ProtNLM"/>
    </source>
</evidence>
<dbReference type="Pfam" id="PF13087">
    <property type="entry name" value="AAA_12"/>
    <property type="match status" value="1"/>
</dbReference>
<feature type="domain" description="DNA2/NAM7 helicase-like C-terminal" evidence="7">
    <location>
        <begin position="124"/>
        <end position="318"/>
    </location>
</feature>
<dbReference type="InParanoid" id="A0A0Q3MS05"/>
<evidence type="ECO:0000313" key="8">
    <source>
        <dbReference type="EMBL" id="KQK07086.2"/>
    </source>
</evidence>
<dbReference type="GO" id="GO:0016787">
    <property type="term" value="F:hydrolase activity"/>
    <property type="evidence" value="ECO:0007669"/>
    <property type="project" value="UniProtKB-KW"/>
</dbReference>
<evidence type="ECO:0000256" key="3">
    <source>
        <dbReference type="ARBA" id="ARBA00022806"/>
    </source>
</evidence>
<gene>
    <name evidence="8" type="ORF">BRADI_2g33242v3</name>
</gene>
<feature type="compositionally biased region" description="Basic residues" evidence="5">
    <location>
        <begin position="1319"/>
        <end position="1330"/>
    </location>
</feature>
<reference evidence="8" key="2">
    <citation type="submission" date="2017-06" db="EMBL/GenBank/DDBJ databases">
        <title>WGS assembly of Brachypodium distachyon.</title>
        <authorList>
            <consortium name="The International Brachypodium Initiative"/>
            <person name="Lucas S."/>
            <person name="Harmon-Smith M."/>
            <person name="Lail K."/>
            <person name="Tice H."/>
            <person name="Grimwood J."/>
            <person name="Bruce D."/>
            <person name="Barry K."/>
            <person name="Shu S."/>
            <person name="Lindquist E."/>
            <person name="Wang M."/>
            <person name="Pitluck S."/>
            <person name="Vogel J.P."/>
            <person name="Garvin D.F."/>
            <person name="Mockler T.C."/>
            <person name="Schmutz J."/>
            <person name="Rokhsar D."/>
            <person name="Bevan M.W."/>
        </authorList>
    </citation>
    <scope>NUCLEOTIDE SEQUENCE</scope>
    <source>
        <strain evidence="8">Bd21</strain>
    </source>
</reference>
<dbReference type="SUPFAM" id="SSF52540">
    <property type="entry name" value="P-loop containing nucleoside triphosphate hydrolases"/>
    <property type="match status" value="2"/>
</dbReference>
<evidence type="ECO:0000256" key="5">
    <source>
        <dbReference type="SAM" id="MobiDB-lite"/>
    </source>
</evidence>
<name>A0A0Q3MS05_BRADI</name>
<dbReference type="CDD" id="cd18808">
    <property type="entry name" value="SF1_C_Upf1"/>
    <property type="match status" value="1"/>
</dbReference>
<evidence type="ECO:0000256" key="2">
    <source>
        <dbReference type="ARBA" id="ARBA00022801"/>
    </source>
</evidence>
<accession>A0A0Q3MS05</accession>
<dbReference type="InterPro" id="IPR027417">
    <property type="entry name" value="P-loop_NTPase"/>
</dbReference>
<dbReference type="Pfam" id="PF13086">
    <property type="entry name" value="AAA_11"/>
    <property type="match status" value="1"/>
</dbReference>
<keyword evidence="1" id="KW-0547">Nucleotide-binding</keyword>
<dbReference type="GO" id="GO:0005694">
    <property type="term" value="C:chromosome"/>
    <property type="evidence" value="ECO:0007669"/>
    <property type="project" value="UniProtKB-ARBA"/>
</dbReference>
<proteinExistence type="predicted"/>
<dbReference type="PANTHER" id="PTHR21529">
    <property type="entry name" value="MAMMARY TURMOR VIRUS RECEPTOR HOMOLOG 1, 2 MTVR1, 2"/>
    <property type="match status" value="1"/>
</dbReference>
<evidence type="ECO:0000259" key="7">
    <source>
        <dbReference type="Pfam" id="PF13087"/>
    </source>
</evidence>
<reference evidence="8 9" key="1">
    <citation type="journal article" date="2010" name="Nature">
        <title>Genome sequencing and analysis of the model grass Brachypodium distachyon.</title>
        <authorList>
            <consortium name="International Brachypodium Initiative"/>
        </authorList>
    </citation>
    <scope>NUCLEOTIDE SEQUENCE [LARGE SCALE GENOMIC DNA]</scope>
    <source>
        <strain evidence="8 9">Bd21</strain>
    </source>
</reference>
<dbReference type="InterPro" id="IPR041679">
    <property type="entry name" value="DNA2/NAM7-like_C"/>
</dbReference>
<dbReference type="EMBL" id="CM000881">
    <property type="protein sequence ID" value="KQK07086.2"/>
    <property type="molecule type" value="Genomic_DNA"/>
</dbReference>
<feature type="region of interest" description="Disordered" evidence="5">
    <location>
        <begin position="1278"/>
        <end position="1345"/>
    </location>
</feature>
<sequence length="1345" mass="153767">MNLWIHLPGRNELDGTGSTCLKLLQDLQHSLNLPIGVDKNWVQRYCMRNAMLFFCTTSSSYRLHHMEIEPLDVLIVDEAAQVRECELVIPLRLRWLKHLVLLGDDCQLSTMVKSQICKEAGFGISLFERLVMLNIEKHLLNVQYRMNPSISSFPVSQFYESKILDGPNVLSPSYSKKYTSLPYGSYAFVSVTDGKEDKEGTESSRTNMAEVAVVLHLIQTIFNSWRVSGQGFSIGVVSPYSCQVDVIKDRLGNKDNTCDGFHVGVKSIDGFQGEEDDIIIISTVRSNGRGDLGFLADNRRTSFALTRARHCLWIVGNATTLYKSGTVWKNLVDDALKRKCIFNASNDATMCKLISHVKHELGEVDDLLYADSAVFSNTRWKVVFSDGFRKSLIKLKSPQLKREVLQKLVKLGIGWRATVKNFDMSNTFQLAKVYKIRDCYIIWNTDLEKRERRYFQILRIWDLLPHKHVARTVQRLENLFSLYTDDYLDHCRRVQIDGYVNLEHDIVRYKHRTVDAQEDHDLTDTACLVDNFKVSESFLLMKFYSLSSGVAKHLLTAADGSEIDVPFELTDEEEMIIRFPDTSFTLGRSGTGKTTVLTMKLLRREQMSKIASPGLCRLKRAKTCTFNAFLTSCSLNVLLSFIETKFTFYMFFQRNKFLMMLDGTCQTSFFDIFYGEPKSSTERGYSKSRALQTFIELKEVTYEKFSAVYWPHFNAKLTKKLDESTVFTEIISHIKGGYTACRPITGKLERLEYVMLSDKRFSSLNSDMRERIYDGFLDYESMKCTAREFDLSDFVNSLHRSLISEGYNGDMVDFVYVDEVQDLTMTQIALLKYVCKNFEEGFHFAGDTAQTIARGIDFRFEDIRSLFYTTFLSETEACNRGNKHGKQRHLNPETGLVYGEPPVLLETGNDKNAIVNIFGENESIHGNLHGFGAEQVIVVRDDATKQQIVDIVGKQALVLTIVECKGLEFQVWAYLSSPLRNKWRVVYGYMKNKDILSSPEEISHPDFDRNKHYLLCSELKQLYVAITRTRQRLWICENTNDYCLSMFDYWKKLCLVEVRSLDSSFIESMKTGSSTDDWITLFNEGQFEMATMCFETAGDAHRENWSRAAGLMATAESVMSKDLELGQASLQKASEIYECIGMHDKAATCYIKLGDYKRAGMLYMQNCGTSRLEDAGDSFAMTKCWSDAAEAYFKAKCYTKCFSICWKRKLFNLGFQFLQQLWGQTSSDDAENRTCVTAKDLYSTWKDGEKKVKKIISFLRSEKASIVEERRDEAAKIVQSRNDGYSDNESETGAGNAAKEDADAPTGLSASENIAQKQKNNKKSKKCRRHAASELRPRASRLQKT</sequence>
<dbReference type="Gene3D" id="3.40.50.300">
    <property type="entry name" value="P-loop containing nucleotide triphosphate hydrolases"/>
    <property type="match status" value="4"/>
</dbReference>